<feature type="region of interest" description="Disordered" evidence="1">
    <location>
        <begin position="24"/>
        <end position="70"/>
    </location>
</feature>
<dbReference type="AlphaFoldDB" id="A0A699K215"/>
<gene>
    <name evidence="2" type="ORF">Tci_637101</name>
</gene>
<feature type="compositionally biased region" description="Pro residues" evidence="1">
    <location>
        <begin position="43"/>
        <end position="65"/>
    </location>
</feature>
<evidence type="ECO:0000256" key="1">
    <source>
        <dbReference type="SAM" id="MobiDB-lite"/>
    </source>
</evidence>
<name>A0A699K215_TANCI</name>
<feature type="compositionally biased region" description="Acidic residues" evidence="1">
    <location>
        <begin position="29"/>
        <end position="39"/>
    </location>
</feature>
<dbReference type="EMBL" id="BKCJ010462180">
    <property type="protein sequence ID" value="GFA65129.1"/>
    <property type="molecule type" value="Genomic_DNA"/>
</dbReference>
<feature type="compositionally biased region" description="Basic residues" evidence="1">
    <location>
        <begin position="82"/>
        <end position="94"/>
    </location>
</feature>
<feature type="compositionally biased region" description="Polar residues" evidence="1">
    <location>
        <begin position="105"/>
        <end position="116"/>
    </location>
</feature>
<reference evidence="2" key="1">
    <citation type="journal article" date="2019" name="Sci. Rep.">
        <title>Draft genome of Tanacetum cinerariifolium, the natural source of mosquito coil.</title>
        <authorList>
            <person name="Yamashiro T."/>
            <person name="Shiraishi A."/>
            <person name="Satake H."/>
            <person name="Nakayama K."/>
        </authorList>
    </citation>
    <scope>NUCLEOTIDE SEQUENCE</scope>
</reference>
<organism evidence="2">
    <name type="scientific">Tanacetum cinerariifolium</name>
    <name type="common">Dalmatian daisy</name>
    <name type="synonym">Chrysanthemum cinerariifolium</name>
    <dbReference type="NCBI Taxonomy" id="118510"/>
    <lineage>
        <taxon>Eukaryota</taxon>
        <taxon>Viridiplantae</taxon>
        <taxon>Streptophyta</taxon>
        <taxon>Embryophyta</taxon>
        <taxon>Tracheophyta</taxon>
        <taxon>Spermatophyta</taxon>
        <taxon>Magnoliopsida</taxon>
        <taxon>eudicotyledons</taxon>
        <taxon>Gunneridae</taxon>
        <taxon>Pentapetalae</taxon>
        <taxon>asterids</taxon>
        <taxon>campanulids</taxon>
        <taxon>Asterales</taxon>
        <taxon>Asteraceae</taxon>
        <taxon>Asteroideae</taxon>
        <taxon>Anthemideae</taxon>
        <taxon>Anthemidinae</taxon>
        <taxon>Tanacetum</taxon>
    </lineage>
</organism>
<comment type="caution">
    <text evidence="2">The sequence shown here is derived from an EMBL/GenBank/DDBJ whole genome shotgun (WGS) entry which is preliminary data.</text>
</comment>
<sequence>MRRIGKGFSGIETPLFDTILVQPLVHDDAEVEEDEDDNEVPASPSPPSPIHESSPSPPDHIPSPPQEQDKVAQALKIVKLKQRVKKLEKKRRSKSSGLNRLRKFGTSQRVETSNDTVMDAHEDASKQGGKIGRMEDDVTAAKEVNAAEPIVFDDEEVTMTMAQTLIKMKGKKQRLLDEQMAKRLKDEEIEQAVAREKQEKEDLERAKVLQQKYDQKQENINWNNVAEQMKEKHLDNIKA</sequence>
<evidence type="ECO:0000313" key="2">
    <source>
        <dbReference type="EMBL" id="GFA65129.1"/>
    </source>
</evidence>
<accession>A0A699K215</accession>
<protein>
    <submittedName>
        <fullName evidence="2">Uncharacterized protein</fullName>
    </submittedName>
</protein>
<proteinExistence type="predicted"/>
<feature type="region of interest" description="Disordered" evidence="1">
    <location>
        <begin position="82"/>
        <end position="133"/>
    </location>
</feature>